<evidence type="ECO:0000313" key="2">
    <source>
        <dbReference type="Proteomes" id="UP001341840"/>
    </source>
</evidence>
<reference evidence="1 2" key="1">
    <citation type="journal article" date="2023" name="Plants (Basel)">
        <title>Bridging the Gap: Combining Genomics and Transcriptomics Approaches to Understand Stylosanthes scabra, an Orphan Legume from the Brazilian Caatinga.</title>
        <authorList>
            <person name="Ferreira-Neto J.R.C."/>
            <person name="da Silva M.D."/>
            <person name="Binneck E."/>
            <person name="de Melo N.F."/>
            <person name="da Silva R.H."/>
            <person name="de Melo A.L.T.M."/>
            <person name="Pandolfi V."/>
            <person name="Bustamante F.O."/>
            <person name="Brasileiro-Vidal A.C."/>
            <person name="Benko-Iseppon A.M."/>
        </authorList>
    </citation>
    <scope>NUCLEOTIDE SEQUENCE [LARGE SCALE GENOMIC DNA]</scope>
    <source>
        <tissue evidence="1">Leaves</tissue>
    </source>
</reference>
<keyword evidence="2" id="KW-1185">Reference proteome</keyword>
<evidence type="ECO:0000313" key="1">
    <source>
        <dbReference type="EMBL" id="MED6216013.1"/>
    </source>
</evidence>
<accession>A0ABU6Z3X5</accession>
<comment type="caution">
    <text evidence="1">The sequence shown here is derived from an EMBL/GenBank/DDBJ whole genome shotgun (WGS) entry which is preliminary data.</text>
</comment>
<sequence length="84" mass="9800">MNKIILNGLKKRLDDKKDCWAEELGSAMVPLEIAEETGRVSGYSPEENNLHREDDVDLIYEVREKARMRHQATKELLAARYNKR</sequence>
<protein>
    <submittedName>
        <fullName evidence="1">Uncharacterized protein</fullName>
    </submittedName>
</protein>
<dbReference type="Proteomes" id="UP001341840">
    <property type="component" value="Unassembled WGS sequence"/>
</dbReference>
<dbReference type="EMBL" id="JASCZI010271867">
    <property type="protein sequence ID" value="MED6216013.1"/>
    <property type="molecule type" value="Genomic_DNA"/>
</dbReference>
<gene>
    <name evidence="1" type="ORF">PIB30_003659</name>
</gene>
<proteinExistence type="predicted"/>
<organism evidence="1 2">
    <name type="scientific">Stylosanthes scabra</name>
    <dbReference type="NCBI Taxonomy" id="79078"/>
    <lineage>
        <taxon>Eukaryota</taxon>
        <taxon>Viridiplantae</taxon>
        <taxon>Streptophyta</taxon>
        <taxon>Embryophyta</taxon>
        <taxon>Tracheophyta</taxon>
        <taxon>Spermatophyta</taxon>
        <taxon>Magnoliopsida</taxon>
        <taxon>eudicotyledons</taxon>
        <taxon>Gunneridae</taxon>
        <taxon>Pentapetalae</taxon>
        <taxon>rosids</taxon>
        <taxon>fabids</taxon>
        <taxon>Fabales</taxon>
        <taxon>Fabaceae</taxon>
        <taxon>Papilionoideae</taxon>
        <taxon>50 kb inversion clade</taxon>
        <taxon>dalbergioids sensu lato</taxon>
        <taxon>Dalbergieae</taxon>
        <taxon>Pterocarpus clade</taxon>
        <taxon>Stylosanthes</taxon>
    </lineage>
</organism>
<name>A0ABU6Z3X5_9FABA</name>